<proteinExistence type="predicted"/>
<comment type="caution">
    <text evidence="1">The sequence shown here is derived from an EMBL/GenBank/DDBJ whole genome shotgun (WGS) entry which is preliminary data.</text>
</comment>
<sequence length="194" mass="22263">MKHFFILLLIPVAMSAQRYDIISGKFENLKSIAAYNVTFDYKGMEINGYASEEAFIKEKVEKREKNPEKAERFAKQWYADREEKYEPRFMEYFNKRFDKGEVSVAKNPSATYTMKIKTVWIYPGYGIGPGGEPPKITAIVSVFETANPANVLLEVKFEKAIGLDNKNLNDPGERISGAYEKLAKNLVQQIKRIL</sequence>
<reference evidence="1" key="1">
    <citation type="submission" date="2020-02" db="EMBL/GenBank/DDBJ databases">
        <title>Flavobacterium sp. genome.</title>
        <authorList>
            <person name="Jung H.S."/>
            <person name="Baek J.H."/>
            <person name="Jeon C.O."/>
        </authorList>
    </citation>
    <scope>NUCLEOTIDE SEQUENCE</scope>
    <source>
        <strain evidence="1">SE-s28</strain>
    </source>
</reference>
<name>A0A972FL05_9FLAO</name>
<keyword evidence="2" id="KW-1185">Reference proteome</keyword>
<gene>
    <name evidence="1" type="ORF">G6047_06515</name>
</gene>
<dbReference type="EMBL" id="JAAMPU010000102">
    <property type="protein sequence ID" value="NMH27678.1"/>
    <property type="molecule type" value="Genomic_DNA"/>
</dbReference>
<protein>
    <submittedName>
        <fullName evidence="1">Uncharacterized protein</fullName>
    </submittedName>
</protein>
<accession>A0A972FL05</accession>
<evidence type="ECO:0000313" key="1">
    <source>
        <dbReference type="EMBL" id="NMH27678.1"/>
    </source>
</evidence>
<evidence type="ECO:0000313" key="2">
    <source>
        <dbReference type="Proteomes" id="UP000712080"/>
    </source>
</evidence>
<organism evidence="1 2">
    <name type="scientific">Flavobacterium silvaticum</name>
    <dbReference type="NCBI Taxonomy" id="1852020"/>
    <lineage>
        <taxon>Bacteria</taxon>
        <taxon>Pseudomonadati</taxon>
        <taxon>Bacteroidota</taxon>
        <taxon>Flavobacteriia</taxon>
        <taxon>Flavobacteriales</taxon>
        <taxon>Flavobacteriaceae</taxon>
        <taxon>Flavobacterium</taxon>
    </lineage>
</organism>
<dbReference type="AlphaFoldDB" id="A0A972FL05"/>
<dbReference type="RefSeq" id="WP_169526681.1">
    <property type="nucleotide sequence ID" value="NZ_JAAMPU010000102.1"/>
</dbReference>
<dbReference type="Proteomes" id="UP000712080">
    <property type="component" value="Unassembled WGS sequence"/>
</dbReference>